<feature type="non-terminal residue" evidence="2">
    <location>
        <position position="1"/>
    </location>
</feature>
<comment type="caution">
    <text evidence="2">The sequence shown here is derived from an EMBL/GenBank/DDBJ whole genome shotgun (WGS) entry which is preliminary data.</text>
</comment>
<gene>
    <name evidence="2" type="ORF">BDFB_012550</name>
</gene>
<accession>A0A482VK00</accession>
<name>A0A482VK00_ASBVE</name>
<reference evidence="2 3" key="1">
    <citation type="submission" date="2017-03" db="EMBL/GenBank/DDBJ databases">
        <title>Genome of the blue death feigning beetle - Asbolus verrucosus.</title>
        <authorList>
            <person name="Rider S.D."/>
        </authorList>
    </citation>
    <scope>NUCLEOTIDE SEQUENCE [LARGE SCALE GENOMIC DNA]</scope>
    <source>
        <strain evidence="2">Butters</strain>
        <tissue evidence="2">Head and leg muscle</tissue>
    </source>
</reference>
<protein>
    <submittedName>
        <fullName evidence="2">Uncharacterized protein</fullName>
    </submittedName>
</protein>
<evidence type="ECO:0000256" key="1">
    <source>
        <dbReference type="SAM" id="MobiDB-lite"/>
    </source>
</evidence>
<dbReference type="AlphaFoldDB" id="A0A482VK00"/>
<feature type="compositionally biased region" description="Basic and acidic residues" evidence="1">
    <location>
        <begin position="90"/>
        <end position="100"/>
    </location>
</feature>
<dbReference type="Proteomes" id="UP000292052">
    <property type="component" value="Unassembled WGS sequence"/>
</dbReference>
<organism evidence="2 3">
    <name type="scientific">Asbolus verrucosus</name>
    <name type="common">Desert ironclad beetle</name>
    <dbReference type="NCBI Taxonomy" id="1661398"/>
    <lineage>
        <taxon>Eukaryota</taxon>
        <taxon>Metazoa</taxon>
        <taxon>Ecdysozoa</taxon>
        <taxon>Arthropoda</taxon>
        <taxon>Hexapoda</taxon>
        <taxon>Insecta</taxon>
        <taxon>Pterygota</taxon>
        <taxon>Neoptera</taxon>
        <taxon>Endopterygota</taxon>
        <taxon>Coleoptera</taxon>
        <taxon>Polyphaga</taxon>
        <taxon>Cucujiformia</taxon>
        <taxon>Tenebrionidae</taxon>
        <taxon>Pimeliinae</taxon>
        <taxon>Asbolus</taxon>
    </lineage>
</organism>
<keyword evidence="3" id="KW-1185">Reference proteome</keyword>
<sequence length="147" mass="17160">QFDVNRSELYKFIANCDNAEKFAHSSQKDALLTFIISRLTGNPRAQLSDKEVRHWFQLKNAVLQLYSDKKHQFQLMEELNTMKQNPSESRNGHSIDECFHKNKNSPKKPSYQTNRQVMKSTNVESEFIIIIAKGQKIQVQTTLKMNQ</sequence>
<evidence type="ECO:0000313" key="3">
    <source>
        <dbReference type="Proteomes" id="UP000292052"/>
    </source>
</evidence>
<dbReference type="EMBL" id="QDEB01095380">
    <property type="protein sequence ID" value="RZC32678.1"/>
    <property type="molecule type" value="Genomic_DNA"/>
</dbReference>
<dbReference type="OrthoDB" id="6775742at2759"/>
<proteinExistence type="predicted"/>
<feature type="region of interest" description="Disordered" evidence="1">
    <location>
        <begin position="83"/>
        <end position="116"/>
    </location>
</feature>
<evidence type="ECO:0000313" key="2">
    <source>
        <dbReference type="EMBL" id="RZC32678.1"/>
    </source>
</evidence>